<keyword evidence="2" id="KW-1185">Reference proteome</keyword>
<name>A0A183MNC3_9TREM</name>
<dbReference type="InterPro" id="IPR052560">
    <property type="entry name" value="RdDP_mobile_element"/>
</dbReference>
<accession>A0A183MNC3</accession>
<dbReference type="SUPFAM" id="SSF56672">
    <property type="entry name" value="DNA/RNA polymerases"/>
    <property type="match status" value="1"/>
</dbReference>
<evidence type="ECO:0000313" key="1">
    <source>
        <dbReference type="EMBL" id="VDP24128.1"/>
    </source>
</evidence>
<dbReference type="InterPro" id="IPR000477">
    <property type="entry name" value="RT_dom"/>
</dbReference>
<evidence type="ECO:0000313" key="2">
    <source>
        <dbReference type="Proteomes" id="UP000277204"/>
    </source>
</evidence>
<proteinExistence type="predicted"/>
<dbReference type="InterPro" id="IPR043502">
    <property type="entry name" value="DNA/RNA_pol_sf"/>
</dbReference>
<organism evidence="1 2">
    <name type="scientific">Schistosoma margrebowiei</name>
    <dbReference type="NCBI Taxonomy" id="48269"/>
    <lineage>
        <taxon>Eukaryota</taxon>
        <taxon>Metazoa</taxon>
        <taxon>Spiralia</taxon>
        <taxon>Lophotrochozoa</taxon>
        <taxon>Platyhelminthes</taxon>
        <taxon>Trematoda</taxon>
        <taxon>Digenea</taxon>
        <taxon>Strigeidida</taxon>
        <taxon>Schistosomatoidea</taxon>
        <taxon>Schistosomatidae</taxon>
        <taxon>Schistosoma</taxon>
    </lineage>
</organism>
<dbReference type="PANTHER" id="PTHR36688">
    <property type="entry name" value="ENDO/EXONUCLEASE/PHOSPHATASE DOMAIN-CONTAINING PROTEIN"/>
    <property type="match status" value="1"/>
</dbReference>
<dbReference type="STRING" id="48269.A0A183MNC3"/>
<dbReference type="PROSITE" id="PS50878">
    <property type="entry name" value="RT_POL"/>
    <property type="match status" value="1"/>
</dbReference>
<dbReference type="Pfam" id="PF00078">
    <property type="entry name" value="RVT_1"/>
    <property type="match status" value="1"/>
</dbReference>
<gene>
    <name evidence="1" type="ORF">SMRZ_LOCUS17548</name>
</gene>
<dbReference type="Proteomes" id="UP000277204">
    <property type="component" value="Unassembled WGS sequence"/>
</dbReference>
<dbReference type="CDD" id="cd01650">
    <property type="entry name" value="RT_nLTR_like"/>
    <property type="match status" value="1"/>
</dbReference>
<dbReference type="AlphaFoldDB" id="A0A183MNC3"/>
<sequence>MWRKMKIIPVPKKVSGDNNVKFRPIAIISPFLKTMEKLLILRLQPAIKEHIDPYQFVYRCKRNTLDAVAVLHHSIVFNLEKGKKYVRCAFLDYNSAFDSIPRQRLLNKLISVNTDSWITNCLCSYLSGREQYTVFGGKFSESLLSHENVPQGAVLSLPFFSFFLNDQPSSTKNTFVKYADDLTVCMPISSSLCPIEMSEFLSHIDYSSIGNGLILNPSKYQAVNFSMRHNNNIFLHVQILVGVCINTAVMLSVCGFARLLTIMVCTNGCRQTSNQTYKVPMKEPTDRRNSLFL</sequence>
<dbReference type="PANTHER" id="PTHR36688:SF1">
    <property type="entry name" value="ENDONUCLEASE_EXONUCLEASE_PHOSPHATASE DOMAIN-CONTAINING PROTEIN"/>
    <property type="match status" value="1"/>
</dbReference>
<reference evidence="1 2" key="1">
    <citation type="submission" date="2018-11" db="EMBL/GenBank/DDBJ databases">
        <authorList>
            <consortium name="Pathogen Informatics"/>
        </authorList>
    </citation>
    <scope>NUCLEOTIDE SEQUENCE [LARGE SCALE GENOMIC DNA]</scope>
    <source>
        <strain evidence="1 2">Zambia</strain>
    </source>
</reference>
<dbReference type="EMBL" id="UZAI01017401">
    <property type="protein sequence ID" value="VDP24128.1"/>
    <property type="molecule type" value="Genomic_DNA"/>
</dbReference>
<protein>
    <submittedName>
        <fullName evidence="1">Uncharacterized protein</fullName>
    </submittedName>
</protein>